<keyword evidence="3" id="KW-0560">Oxidoreductase</keyword>
<dbReference type="Proteomes" id="UP000319931">
    <property type="component" value="Unassembled WGS sequence"/>
</dbReference>
<dbReference type="Gene3D" id="3.20.20.30">
    <property type="entry name" value="Luciferase-like domain"/>
    <property type="match status" value="1"/>
</dbReference>
<dbReference type="SUPFAM" id="SSF51679">
    <property type="entry name" value="Bacterial luciferase-like"/>
    <property type="match status" value="1"/>
</dbReference>
<dbReference type="PANTHER" id="PTHR42847">
    <property type="entry name" value="ALKANESULFONATE MONOOXYGENASE"/>
    <property type="match status" value="1"/>
</dbReference>
<keyword evidence="1" id="KW-0285">Flavoprotein</keyword>
<dbReference type="Pfam" id="PF00296">
    <property type="entry name" value="Bac_luciferase"/>
    <property type="match status" value="1"/>
</dbReference>
<dbReference type="RefSeq" id="WP_140849751.1">
    <property type="nucleotide sequence ID" value="NZ_RCZC01000002.1"/>
</dbReference>
<dbReference type="CDD" id="cd01094">
    <property type="entry name" value="Alkanesulfonate_monoxygenase"/>
    <property type="match status" value="1"/>
</dbReference>
<dbReference type="PANTHER" id="PTHR42847:SF9">
    <property type="entry name" value="BLL6451 PROTEIN"/>
    <property type="match status" value="1"/>
</dbReference>
<gene>
    <name evidence="6" type="ORF">EAH76_08150</name>
</gene>
<proteinExistence type="predicted"/>
<comment type="caution">
    <text evidence="6">The sequence shown here is derived from an EMBL/GenBank/DDBJ whole genome shotgun (WGS) entry which is preliminary data.</text>
</comment>
<evidence type="ECO:0000256" key="4">
    <source>
        <dbReference type="ARBA" id="ARBA00023033"/>
    </source>
</evidence>
<name>A0A502FYN9_9SPHN</name>
<dbReference type="EMBL" id="RCZC01000002">
    <property type="protein sequence ID" value="TPG54599.1"/>
    <property type="molecule type" value="Genomic_DNA"/>
</dbReference>
<evidence type="ECO:0000313" key="7">
    <source>
        <dbReference type="Proteomes" id="UP000319931"/>
    </source>
</evidence>
<dbReference type="GO" id="GO:0008726">
    <property type="term" value="F:alkanesulfonate monooxygenase activity"/>
    <property type="evidence" value="ECO:0007669"/>
    <property type="project" value="TreeGrafter"/>
</dbReference>
<evidence type="ECO:0000256" key="1">
    <source>
        <dbReference type="ARBA" id="ARBA00022630"/>
    </source>
</evidence>
<protein>
    <submittedName>
        <fullName evidence="6">LLM class flavin-dependent oxidoreductase</fullName>
    </submittedName>
</protein>
<evidence type="ECO:0000313" key="6">
    <source>
        <dbReference type="EMBL" id="TPG54599.1"/>
    </source>
</evidence>
<keyword evidence="2" id="KW-0288">FMN</keyword>
<feature type="domain" description="Luciferase-like" evidence="5">
    <location>
        <begin position="25"/>
        <end position="330"/>
    </location>
</feature>
<evidence type="ECO:0000256" key="3">
    <source>
        <dbReference type="ARBA" id="ARBA00023002"/>
    </source>
</evidence>
<dbReference type="InterPro" id="IPR011251">
    <property type="entry name" value="Luciferase-like_dom"/>
</dbReference>
<keyword evidence="4" id="KW-0503">Monooxygenase</keyword>
<dbReference type="InterPro" id="IPR050172">
    <property type="entry name" value="SsuD_RutA_monooxygenase"/>
</dbReference>
<dbReference type="InterPro" id="IPR036661">
    <property type="entry name" value="Luciferase-like_sf"/>
</dbReference>
<dbReference type="OrthoDB" id="9814695at2"/>
<sequence>MSQHPDTLEILGMISTNYASEIHPPSGPQIDPSYTAAFALAHEQAGFDRILIGYHSAAPDGFQVAAYVAQATTKLKILLAHRPGVIQPTVAARQIATLDQFSGGRLAVHIISGGSDAEQQRDGDFLTKDERYARTDDYLDVVKKTWTSAAPFDHDGPFYKVRDSFSPIRSAQQPHVPIFFGGASDAAIRVAGRHAETYAFFGETLEQTRETIARVRASAAEHGRPAPRFSVSFRPILGRTEQDAWDRAERILAEAQAIKEAGASPFRRVTTESEGSRRLLETAAGGKVRDKRLWTEIAKLTGAPGNSISLVGTPDQVVDALLDYYDLGIRTFLFRGFDPLENAIDYGRNLLPRLRAAVAERENPLAVAAE</sequence>
<evidence type="ECO:0000256" key="2">
    <source>
        <dbReference type="ARBA" id="ARBA00022643"/>
    </source>
</evidence>
<keyword evidence="7" id="KW-1185">Reference proteome</keyword>
<reference evidence="6 7" key="1">
    <citation type="journal article" date="2019" name="Environ. Microbiol.">
        <title>Species interactions and distinct microbial communities in high Arctic permafrost affected cryosols are associated with the CH4 and CO2 gas fluxes.</title>
        <authorList>
            <person name="Altshuler I."/>
            <person name="Hamel J."/>
            <person name="Turney S."/>
            <person name="Magnuson E."/>
            <person name="Levesque R."/>
            <person name="Greer C."/>
            <person name="Whyte L.G."/>
        </authorList>
    </citation>
    <scope>NUCLEOTIDE SEQUENCE [LARGE SCALE GENOMIC DNA]</scope>
    <source>
        <strain evidence="6 7">E6.1</strain>
    </source>
</reference>
<dbReference type="AlphaFoldDB" id="A0A502FYN9"/>
<accession>A0A502FYN9</accession>
<evidence type="ECO:0000259" key="5">
    <source>
        <dbReference type="Pfam" id="PF00296"/>
    </source>
</evidence>
<dbReference type="GO" id="GO:0046306">
    <property type="term" value="P:alkanesulfonate catabolic process"/>
    <property type="evidence" value="ECO:0007669"/>
    <property type="project" value="TreeGrafter"/>
</dbReference>
<organism evidence="6 7">
    <name type="scientific">Sphingomonas glacialis</name>
    <dbReference type="NCBI Taxonomy" id="658225"/>
    <lineage>
        <taxon>Bacteria</taxon>
        <taxon>Pseudomonadati</taxon>
        <taxon>Pseudomonadota</taxon>
        <taxon>Alphaproteobacteria</taxon>
        <taxon>Sphingomonadales</taxon>
        <taxon>Sphingomonadaceae</taxon>
        <taxon>Sphingomonas</taxon>
    </lineage>
</organism>